<proteinExistence type="predicted"/>
<dbReference type="Pfam" id="PF13618">
    <property type="entry name" value="Gluconate_2-dh3"/>
    <property type="match status" value="1"/>
</dbReference>
<organism evidence="1 2">
    <name type="scientific">Pseudoteredinibacter isoporae</name>
    <dbReference type="NCBI Taxonomy" id="570281"/>
    <lineage>
        <taxon>Bacteria</taxon>
        <taxon>Pseudomonadati</taxon>
        <taxon>Pseudomonadota</taxon>
        <taxon>Gammaproteobacteria</taxon>
        <taxon>Cellvibrionales</taxon>
        <taxon>Cellvibrionaceae</taxon>
        <taxon>Pseudoteredinibacter</taxon>
    </lineage>
</organism>
<dbReference type="InterPro" id="IPR006311">
    <property type="entry name" value="TAT_signal"/>
</dbReference>
<gene>
    <name evidence="1" type="ORF">HNR48_002830</name>
</gene>
<dbReference type="RefSeq" id="WP_166845684.1">
    <property type="nucleotide sequence ID" value="NZ_JAAONY010000002.1"/>
</dbReference>
<evidence type="ECO:0000313" key="2">
    <source>
        <dbReference type="Proteomes" id="UP000528457"/>
    </source>
</evidence>
<evidence type="ECO:0008006" key="3">
    <source>
        <dbReference type="Google" id="ProtNLM"/>
    </source>
</evidence>
<dbReference type="InterPro" id="IPR027056">
    <property type="entry name" value="Gluconate_2DH_su3"/>
</dbReference>
<evidence type="ECO:0000313" key="1">
    <source>
        <dbReference type="EMBL" id="MBB6522545.1"/>
    </source>
</evidence>
<dbReference type="InParanoid" id="A0A7X0JUJ7"/>
<reference evidence="1 2" key="1">
    <citation type="submission" date="2020-08" db="EMBL/GenBank/DDBJ databases">
        <title>Genomic Encyclopedia of Type Strains, Phase IV (KMG-IV): sequencing the most valuable type-strain genomes for metagenomic binning, comparative biology and taxonomic classification.</title>
        <authorList>
            <person name="Goeker M."/>
        </authorList>
    </citation>
    <scope>NUCLEOTIDE SEQUENCE [LARGE SCALE GENOMIC DNA]</scope>
    <source>
        <strain evidence="1 2">DSM 22368</strain>
    </source>
</reference>
<dbReference type="AlphaFoldDB" id="A0A7X0JUJ7"/>
<comment type="caution">
    <text evidence="1">The sequence shown here is derived from an EMBL/GenBank/DDBJ whole genome shotgun (WGS) entry which is preliminary data.</text>
</comment>
<name>A0A7X0JUJ7_9GAMM</name>
<accession>A0A7X0JUJ7</accession>
<protein>
    <recommendedName>
        <fullName evidence="3">Gluconate 2-dehydrogenase subunit 3 family protein</fullName>
    </recommendedName>
</protein>
<dbReference type="EMBL" id="JACHHT010000002">
    <property type="protein sequence ID" value="MBB6522545.1"/>
    <property type="molecule type" value="Genomic_DNA"/>
</dbReference>
<dbReference type="Proteomes" id="UP000528457">
    <property type="component" value="Unassembled WGS sequence"/>
</dbReference>
<keyword evidence="2" id="KW-1185">Reference proteome</keyword>
<dbReference type="PROSITE" id="PS51257">
    <property type="entry name" value="PROKAR_LIPOPROTEIN"/>
    <property type="match status" value="1"/>
</dbReference>
<dbReference type="PROSITE" id="PS51318">
    <property type="entry name" value="TAT"/>
    <property type="match status" value="1"/>
</dbReference>
<sequence>MSAISRREALKTFALSTGAVVSTGTLGSLLQGCQTQSQAALEWSPEFFSPKEAEIISRCADIILPRTESPGALDVAVPQFIDLLYKDIFSAEQAKRFQLGIEMFNLRFRKQHHGQFSQSEATQQSEFVHSLYDLPEAEEQRLLELIKKGEPEPQDKVDYALYSFLISMRELTIQAYFTSETIGEQHLAYLPIPGEYDGDFKADENTKVWSL</sequence>